<accession>A0A8S0VQ80</accession>
<dbReference type="Proteomes" id="UP000467700">
    <property type="component" value="Unassembled WGS sequence"/>
</dbReference>
<feature type="region of interest" description="Disordered" evidence="1">
    <location>
        <begin position="96"/>
        <end position="136"/>
    </location>
</feature>
<dbReference type="OrthoDB" id="3171382at2759"/>
<keyword evidence="3" id="KW-1185">Reference proteome</keyword>
<evidence type="ECO:0000313" key="2">
    <source>
        <dbReference type="EMBL" id="CAA7259029.1"/>
    </source>
</evidence>
<dbReference type="AlphaFoldDB" id="A0A8S0VQ80"/>
<name>A0A8S0VQ80_CYCAE</name>
<organism evidence="2 3">
    <name type="scientific">Cyclocybe aegerita</name>
    <name type="common">Black poplar mushroom</name>
    <name type="synonym">Agrocybe aegerita</name>
    <dbReference type="NCBI Taxonomy" id="1973307"/>
    <lineage>
        <taxon>Eukaryota</taxon>
        <taxon>Fungi</taxon>
        <taxon>Dikarya</taxon>
        <taxon>Basidiomycota</taxon>
        <taxon>Agaricomycotina</taxon>
        <taxon>Agaricomycetes</taxon>
        <taxon>Agaricomycetidae</taxon>
        <taxon>Agaricales</taxon>
        <taxon>Agaricineae</taxon>
        <taxon>Bolbitiaceae</taxon>
        <taxon>Cyclocybe</taxon>
    </lineage>
</organism>
<feature type="region of interest" description="Disordered" evidence="1">
    <location>
        <begin position="1"/>
        <end position="40"/>
    </location>
</feature>
<protein>
    <submittedName>
        <fullName evidence="2">Uncharacterized protein</fullName>
    </submittedName>
</protein>
<gene>
    <name evidence="2" type="ORF">AAE3_LOCUS1345</name>
</gene>
<feature type="compositionally biased region" description="Low complexity" evidence="1">
    <location>
        <begin position="1"/>
        <end position="19"/>
    </location>
</feature>
<proteinExistence type="predicted"/>
<sequence>MSSSESSSAPSQQQQQQQQRVRKPPFADWPTIKILTPPQGRFSPKIDEWCFTFCSQSVTGRIHNKEPECRSVCIRKVFPHEVRNVLSFKRHSNLSTDGKAKYPLPAEGQSTNLPRLLGGTPKDDSDDNPKASGAPPTKYWDEGWYLWTGKGRWASMQKTEKMMFDLGRQQQLEATRESRREIWQDYEERLKQNSGESSERLQPAGQWWGPIIPPKTMSDAGSPSLLVPLPPEFPSLTEKINKLLAPTHHALGILQESITSGEQKEFALRVWEKAQTEEPFVLASRSLSRAWETWTKRDVPEEDDEKKGPT</sequence>
<dbReference type="EMBL" id="CACVBS010000013">
    <property type="protein sequence ID" value="CAA7259029.1"/>
    <property type="molecule type" value="Genomic_DNA"/>
</dbReference>
<evidence type="ECO:0000256" key="1">
    <source>
        <dbReference type="SAM" id="MobiDB-lite"/>
    </source>
</evidence>
<comment type="caution">
    <text evidence="2">The sequence shown here is derived from an EMBL/GenBank/DDBJ whole genome shotgun (WGS) entry which is preliminary data.</text>
</comment>
<evidence type="ECO:0000313" key="3">
    <source>
        <dbReference type="Proteomes" id="UP000467700"/>
    </source>
</evidence>
<reference evidence="2 3" key="1">
    <citation type="submission" date="2020-01" db="EMBL/GenBank/DDBJ databases">
        <authorList>
            <person name="Gupta K D."/>
        </authorList>
    </citation>
    <scope>NUCLEOTIDE SEQUENCE [LARGE SCALE GENOMIC DNA]</scope>
</reference>